<keyword evidence="3" id="KW-1185">Reference proteome</keyword>
<evidence type="ECO:0000313" key="2">
    <source>
        <dbReference type="EMBL" id="KAF9063704.1"/>
    </source>
</evidence>
<evidence type="ECO:0008006" key="4">
    <source>
        <dbReference type="Google" id="ProtNLM"/>
    </source>
</evidence>
<dbReference type="AlphaFoldDB" id="A0A9P5PDL2"/>
<feature type="coiled-coil region" evidence="1">
    <location>
        <begin position="65"/>
        <end position="92"/>
    </location>
</feature>
<gene>
    <name evidence="2" type="ORF">BDP27DRAFT_1451142</name>
</gene>
<dbReference type="SUPFAM" id="SSF52047">
    <property type="entry name" value="RNI-like"/>
    <property type="match status" value="1"/>
</dbReference>
<dbReference type="Gene3D" id="1.20.1280.50">
    <property type="match status" value="1"/>
</dbReference>
<dbReference type="InterPro" id="IPR032675">
    <property type="entry name" value="LRR_dom_sf"/>
</dbReference>
<reference evidence="2" key="1">
    <citation type="submission" date="2020-11" db="EMBL/GenBank/DDBJ databases">
        <authorList>
            <consortium name="DOE Joint Genome Institute"/>
            <person name="Ahrendt S."/>
            <person name="Riley R."/>
            <person name="Andreopoulos W."/>
            <person name="Labutti K."/>
            <person name="Pangilinan J."/>
            <person name="Ruiz-Duenas F.J."/>
            <person name="Barrasa J.M."/>
            <person name="Sanchez-Garcia M."/>
            <person name="Camarero S."/>
            <person name="Miyauchi S."/>
            <person name="Serrano A."/>
            <person name="Linde D."/>
            <person name="Babiker R."/>
            <person name="Drula E."/>
            <person name="Ayuso-Fernandez I."/>
            <person name="Pacheco R."/>
            <person name="Padilla G."/>
            <person name="Ferreira P."/>
            <person name="Barriuso J."/>
            <person name="Kellner H."/>
            <person name="Castanera R."/>
            <person name="Alfaro M."/>
            <person name="Ramirez L."/>
            <person name="Pisabarro A.G."/>
            <person name="Kuo A."/>
            <person name="Tritt A."/>
            <person name="Lipzen A."/>
            <person name="He G."/>
            <person name="Yan M."/>
            <person name="Ng V."/>
            <person name="Cullen D."/>
            <person name="Martin F."/>
            <person name="Rosso M.-N."/>
            <person name="Henrissat B."/>
            <person name="Hibbett D."/>
            <person name="Martinez A.T."/>
            <person name="Grigoriev I.V."/>
        </authorList>
    </citation>
    <scope>NUCLEOTIDE SEQUENCE</scope>
    <source>
        <strain evidence="2">AH 40177</strain>
    </source>
</reference>
<dbReference type="Gene3D" id="3.80.10.10">
    <property type="entry name" value="Ribonuclease Inhibitor"/>
    <property type="match status" value="1"/>
</dbReference>
<dbReference type="OrthoDB" id="3266451at2759"/>
<sequence length="550" mass="61901">MTSLCAQCARTPQIRINLSPAEISKIYNDLRSDFGPFVIPPERVEEVKQMVALADKDIEDHYSEIARLHDQIMIIEAQKEQLEAQRAKLRALVSPMRKLPNEILLRILHHVCDSVGNRLFDIDEEAGIDSPPIPYLPSMVVSSVCSRWRNLALSSPSLWANLTVVIITYDREPDELGSMVALYMERSGAWPLKLSVYLERADELCSLGLLLQHTHRWESFTYRAPYSVSFSNKLSQLPFPSLLELDTSHFSGRESSALDLFEHAPRLHTLATTEVPSPKAPFNQLKSLHFLMVMELSSPAELANILNNCPSLKTLSLELKRIDQEVRDPTAQGTWHNITSLAIMEQSAEYGSLTGSCSEMVFSSLRFPSLTELVVKGRPQRTYATDPLISFITTSSCIITTFTIYGLSVSDVDLIAALQVMPSILHLEIDDKFDFYSYQQSPISSHLMSSLRHQSTSDSLAPKLHSLCLISKYKEPFDDATFIGMVESRWFKPGSDLSAAMFSAGKACIRSIVLKFCWREVDREVYQPLRNLDAEGLRVVVVGKNRVQVV</sequence>
<dbReference type="Proteomes" id="UP000772434">
    <property type="component" value="Unassembled WGS sequence"/>
</dbReference>
<keyword evidence="1" id="KW-0175">Coiled coil</keyword>
<dbReference type="PANTHER" id="PTHR38926:SF5">
    <property type="entry name" value="F-BOX AND LEUCINE-RICH REPEAT PROTEIN 6"/>
    <property type="match status" value="1"/>
</dbReference>
<evidence type="ECO:0000256" key="1">
    <source>
        <dbReference type="SAM" id="Coils"/>
    </source>
</evidence>
<evidence type="ECO:0000313" key="3">
    <source>
        <dbReference type="Proteomes" id="UP000772434"/>
    </source>
</evidence>
<dbReference type="InterPro" id="IPR036047">
    <property type="entry name" value="F-box-like_dom_sf"/>
</dbReference>
<dbReference type="EMBL" id="JADNRY010000140">
    <property type="protein sequence ID" value="KAF9063704.1"/>
    <property type="molecule type" value="Genomic_DNA"/>
</dbReference>
<organism evidence="2 3">
    <name type="scientific">Rhodocollybia butyracea</name>
    <dbReference type="NCBI Taxonomy" id="206335"/>
    <lineage>
        <taxon>Eukaryota</taxon>
        <taxon>Fungi</taxon>
        <taxon>Dikarya</taxon>
        <taxon>Basidiomycota</taxon>
        <taxon>Agaricomycotina</taxon>
        <taxon>Agaricomycetes</taxon>
        <taxon>Agaricomycetidae</taxon>
        <taxon>Agaricales</taxon>
        <taxon>Marasmiineae</taxon>
        <taxon>Omphalotaceae</taxon>
        <taxon>Rhodocollybia</taxon>
    </lineage>
</organism>
<dbReference type="SUPFAM" id="SSF81383">
    <property type="entry name" value="F-box domain"/>
    <property type="match status" value="1"/>
</dbReference>
<comment type="caution">
    <text evidence="2">The sequence shown here is derived from an EMBL/GenBank/DDBJ whole genome shotgun (WGS) entry which is preliminary data.</text>
</comment>
<protein>
    <recommendedName>
        <fullName evidence="4">F-box domain-containing protein</fullName>
    </recommendedName>
</protein>
<proteinExistence type="predicted"/>
<accession>A0A9P5PDL2</accession>
<name>A0A9P5PDL2_9AGAR</name>
<dbReference type="PANTHER" id="PTHR38926">
    <property type="entry name" value="F-BOX DOMAIN CONTAINING PROTEIN, EXPRESSED"/>
    <property type="match status" value="1"/>
</dbReference>